<reference evidence="5" key="1">
    <citation type="journal article" date="2017" name="bioRxiv">
        <title>Conservation of a gene cluster reveals novel cercosporin biosynthetic mechanisms and extends production to the genus Colletotrichum.</title>
        <authorList>
            <person name="de Jonge R."/>
            <person name="Ebert M.K."/>
            <person name="Huitt-Roehl C.R."/>
            <person name="Pal P."/>
            <person name="Suttle J.C."/>
            <person name="Spanner R.E."/>
            <person name="Neubauer J.D."/>
            <person name="Jurick W.M.II."/>
            <person name="Stott K.A."/>
            <person name="Secor G.A."/>
            <person name="Thomma B.P.H.J."/>
            <person name="Van de Peer Y."/>
            <person name="Townsend C.A."/>
            <person name="Bolton M.D."/>
        </authorList>
    </citation>
    <scope>NUCLEOTIDE SEQUENCE [LARGE SCALE GENOMIC DNA]</scope>
    <source>
        <strain evidence="5">CBS538.71</strain>
    </source>
</reference>
<dbReference type="GO" id="GO:0008168">
    <property type="term" value="F:methyltransferase activity"/>
    <property type="evidence" value="ECO:0007669"/>
    <property type="project" value="UniProtKB-KW"/>
</dbReference>
<evidence type="ECO:0000259" key="3">
    <source>
        <dbReference type="Pfam" id="PF13649"/>
    </source>
</evidence>
<protein>
    <recommendedName>
        <fullName evidence="3">Methyltransferase domain-containing protein</fullName>
    </recommendedName>
</protein>
<dbReference type="STRING" id="357750.A0A2S6BYR6"/>
<comment type="caution">
    <text evidence="4">The sequence shown here is derived from an EMBL/GenBank/DDBJ whole genome shotgun (WGS) entry which is preliminary data.</text>
</comment>
<dbReference type="EMBL" id="PNEN01001680">
    <property type="protein sequence ID" value="PPJ52618.1"/>
    <property type="molecule type" value="Genomic_DNA"/>
</dbReference>
<dbReference type="Proteomes" id="UP000237631">
    <property type="component" value="Unassembled WGS sequence"/>
</dbReference>
<evidence type="ECO:0000313" key="5">
    <source>
        <dbReference type="Proteomes" id="UP000237631"/>
    </source>
</evidence>
<evidence type="ECO:0000256" key="1">
    <source>
        <dbReference type="ARBA" id="ARBA00022603"/>
    </source>
</evidence>
<keyword evidence="1" id="KW-0489">Methyltransferase</keyword>
<dbReference type="InterPro" id="IPR041698">
    <property type="entry name" value="Methyltransf_25"/>
</dbReference>
<dbReference type="PANTHER" id="PTHR44942:SF4">
    <property type="entry name" value="METHYLTRANSFERASE TYPE 11 DOMAIN-CONTAINING PROTEIN"/>
    <property type="match status" value="1"/>
</dbReference>
<dbReference type="InterPro" id="IPR029063">
    <property type="entry name" value="SAM-dependent_MTases_sf"/>
</dbReference>
<proteinExistence type="predicted"/>
<dbReference type="AlphaFoldDB" id="A0A2S6BYR6"/>
<dbReference type="InterPro" id="IPR051052">
    <property type="entry name" value="Diverse_substrate_MTase"/>
</dbReference>
<dbReference type="CDD" id="cd02440">
    <property type="entry name" value="AdoMet_MTases"/>
    <property type="match status" value="1"/>
</dbReference>
<keyword evidence="2" id="KW-0808">Transferase</keyword>
<dbReference type="SUPFAM" id="SSF53335">
    <property type="entry name" value="S-adenosyl-L-methionine-dependent methyltransferases"/>
    <property type="match status" value="1"/>
</dbReference>
<dbReference type="OrthoDB" id="10027013at2759"/>
<accession>A0A2S6BYR6</accession>
<gene>
    <name evidence="4" type="ORF">CBER1_11144</name>
</gene>
<dbReference type="GO" id="GO:0032259">
    <property type="term" value="P:methylation"/>
    <property type="evidence" value="ECO:0007669"/>
    <property type="project" value="UniProtKB-KW"/>
</dbReference>
<sequence>MRKTFVLQFYRNQEALLMANPYKGASGSFWELYAQGRPRLPESILRRIWEYHASSGGSFEVVHEPGAGIGLHTERLAEKFRHVIVSDTERSSLDIATTRLRGLTNAEYRLAKLENAARVPRAGIDMVVAIDMTHFTDTGKMLEAVHRQLKPGGTFAVILVGPSKLDEPAAQNIWKPIWWSNLEAVTQSSVGGKARDHPWLERFVNGLDAVPLPEHMFEPVAVRIHINTAGDWHDEVLPPGLQFDKAPSHSNQSDHVLHIEEEEDLRLTMDISGLREQLAAMSPAGLSTKIERSLEELDRSLNGRKVSGHFLVQCLLATKRR</sequence>
<dbReference type="PANTHER" id="PTHR44942">
    <property type="entry name" value="METHYLTRANSF_11 DOMAIN-CONTAINING PROTEIN"/>
    <property type="match status" value="1"/>
</dbReference>
<evidence type="ECO:0000313" key="4">
    <source>
        <dbReference type="EMBL" id="PPJ52618.1"/>
    </source>
</evidence>
<name>A0A2S6BYR6_9PEZI</name>
<feature type="domain" description="Methyltransferase" evidence="3">
    <location>
        <begin position="64"/>
        <end position="153"/>
    </location>
</feature>
<organism evidence="4 5">
    <name type="scientific">Cercospora berteroae</name>
    <dbReference type="NCBI Taxonomy" id="357750"/>
    <lineage>
        <taxon>Eukaryota</taxon>
        <taxon>Fungi</taxon>
        <taxon>Dikarya</taxon>
        <taxon>Ascomycota</taxon>
        <taxon>Pezizomycotina</taxon>
        <taxon>Dothideomycetes</taxon>
        <taxon>Dothideomycetidae</taxon>
        <taxon>Mycosphaerellales</taxon>
        <taxon>Mycosphaerellaceae</taxon>
        <taxon>Cercospora</taxon>
    </lineage>
</organism>
<evidence type="ECO:0000256" key="2">
    <source>
        <dbReference type="ARBA" id="ARBA00022679"/>
    </source>
</evidence>
<dbReference type="Gene3D" id="3.40.50.150">
    <property type="entry name" value="Vaccinia Virus protein VP39"/>
    <property type="match status" value="1"/>
</dbReference>
<dbReference type="Pfam" id="PF13649">
    <property type="entry name" value="Methyltransf_25"/>
    <property type="match status" value="1"/>
</dbReference>
<keyword evidence="5" id="KW-1185">Reference proteome</keyword>